<evidence type="ECO:0000256" key="1">
    <source>
        <dbReference type="SAM" id="MobiDB-lite"/>
    </source>
</evidence>
<dbReference type="EMBL" id="JARO02002046">
    <property type="protein sequence ID" value="KPP73713.1"/>
    <property type="molecule type" value="Genomic_DNA"/>
</dbReference>
<reference evidence="2 3" key="1">
    <citation type="submission" date="2015-08" db="EMBL/GenBank/DDBJ databases">
        <title>The genome of the Asian arowana (Scleropages formosus).</title>
        <authorList>
            <person name="Tan M.H."/>
            <person name="Gan H.M."/>
            <person name="Croft L.J."/>
            <person name="Austin C.M."/>
        </authorList>
    </citation>
    <scope>NUCLEOTIDE SEQUENCE [LARGE SCALE GENOMIC DNA]</scope>
    <source>
        <strain evidence="2">Aro1</strain>
    </source>
</reference>
<evidence type="ECO:0000313" key="2">
    <source>
        <dbReference type="EMBL" id="KPP73713.1"/>
    </source>
</evidence>
<comment type="caution">
    <text evidence="2">The sequence shown here is derived from an EMBL/GenBank/DDBJ whole genome shotgun (WGS) entry which is preliminary data.</text>
</comment>
<dbReference type="Proteomes" id="UP000034805">
    <property type="component" value="Unassembled WGS sequence"/>
</dbReference>
<proteinExistence type="predicted"/>
<feature type="compositionally biased region" description="Basic and acidic residues" evidence="1">
    <location>
        <begin position="67"/>
        <end position="97"/>
    </location>
</feature>
<dbReference type="STRING" id="113540.ENSSFOP00015001138"/>
<feature type="compositionally biased region" description="Acidic residues" evidence="1">
    <location>
        <begin position="43"/>
        <end position="56"/>
    </location>
</feature>
<organism evidence="2 3">
    <name type="scientific">Scleropages formosus</name>
    <name type="common">Asian bonytongue</name>
    <name type="synonym">Osteoglossum formosum</name>
    <dbReference type="NCBI Taxonomy" id="113540"/>
    <lineage>
        <taxon>Eukaryota</taxon>
        <taxon>Metazoa</taxon>
        <taxon>Chordata</taxon>
        <taxon>Craniata</taxon>
        <taxon>Vertebrata</taxon>
        <taxon>Euteleostomi</taxon>
        <taxon>Actinopterygii</taxon>
        <taxon>Neopterygii</taxon>
        <taxon>Teleostei</taxon>
        <taxon>Osteoglossocephala</taxon>
        <taxon>Osteoglossomorpha</taxon>
        <taxon>Osteoglossiformes</taxon>
        <taxon>Osteoglossidae</taxon>
        <taxon>Scleropages</taxon>
    </lineage>
</organism>
<evidence type="ECO:0000313" key="3">
    <source>
        <dbReference type="Proteomes" id="UP000034805"/>
    </source>
</evidence>
<gene>
    <name evidence="2" type="ORF">Z043_107195</name>
</gene>
<name>A0A0N8K120_SCLFO</name>
<feature type="region of interest" description="Disordered" evidence="1">
    <location>
        <begin position="43"/>
        <end position="108"/>
    </location>
</feature>
<sequence>KEELLEGLSLSAQLGEEEIRPVEEKVQDDTLSVEEEIQEDAVSMEDALPSEEEVQDEFAPLGEEVQEEARPEEEKGLEDQATLTKERTAEHLQKEPFPEEAEIGIQRN</sequence>
<dbReference type="AlphaFoldDB" id="A0A0N8K120"/>
<accession>A0A0N8K120</accession>
<feature type="non-terminal residue" evidence="2">
    <location>
        <position position="1"/>
    </location>
</feature>
<protein>
    <submittedName>
        <fullName evidence="2">Uncharacterized protein</fullName>
    </submittedName>
</protein>